<evidence type="ECO:0000313" key="1">
    <source>
        <dbReference type="EMBL" id="MPM32825.1"/>
    </source>
</evidence>
<reference evidence="1" key="1">
    <citation type="submission" date="2019-08" db="EMBL/GenBank/DDBJ databases">
        <authorList>
            <person name="Kucharzyk K."/>
            <person name="Murdoch R.W."/>
            <person name="Higgins S."/>
            <person name="Loffler F."/>
        </authorList>
    </citation>
    <scope>NUCLEOTIDE SEQUENCE</scope>
</reference>
<dbReference type="EMBL" id="VSSQ01006473">
    <property type="protein sequence ID" value="MPM32825.1"/>
    <property type="molecule type" value="Genomic_DNA"/>
</dbReference>
<organism evidence="1">
    <name type="scientific">bioreactor metagenome</name>
    <dbReference type="NCBI Taxonomy" id="1076179"/>
    <lineage>
        <taxon>unclassified sequences</taxon>
        <taxon>metagenomes</taxon>
        <taxon>ecological metagenomes</taxon>
    </lineage>
</organism>
<accession>A0A644YW57</accession>
<sequence>MKKEKEFWDGFKIGLGIPKKGTINLTLDEAYYNMDELSQKLVEYFTNKNHRCSYLGLSAGNHILLLDGHKYNIKISTYGAAFSYIPCQQICLIPED</sequence>
<comment type="caution">
    <text evidence="1">The sequence shown here is derived from an EMBL/GenBank/DDBJ whole genome shotgun (WGS) entry which is preliminary data.</text>
</comment>
<dbReference type="AlphaFoldDB" id="A0A644YW57"/>
<proteinExistence type="predicted"/>
<protein>
    <submittedName>
        <fullName evidence="1">Uncharacterized protein</fullName>
    </submittedName>
</protein>
<gene>
    <name evidence="1" type="ORF">SDC9_79391</name>
</gene>
<name>A0A644YW57_9ZZZZ</name>